<feature type="non-terminal residue" evidence="3">
    <location>
        <position position="1"/>
    </location>
</feature>
<organism evidence="3">
    <name type="scientific">marine sediment metagenome</name>
    <dbReference type="NCBI Taxonomy" id="412755"/>
    <lineage>
        <taxon>unclassified sequences</taxon>
        <taxon>metagenomes</taxon>
        <taxon>ecological metagenomes</taxon>
    </lineage>
</organism>
<dbReference type="SUPFAM" id="SSF53448">
    <property type="entry name" value="Nucleotide-diphospho-sugar transferases"/>
    <property type="match status" value="1"/>
</dbReference>
<gene>
    <name evidence="3" type="ORF">S12H4_06906</name>
</gene>
<dbReference type="EMBL" id="BARW01002491">
    <property type="protein sequence ID" value="GAI71640.1"/>
    <property type="molecule type" value="Genomic_DNA"/>
</dbReference>
<dbReference type="PANTHER" id="PTHR32125">
    <property type="entry name" value="2-C-METHYL-D-ERYTHRITOL 4-PHOSPHATE CYTIDYLYLTRANSFERASE, CHLOROPLASTIC"/>
    <property type="match status" value="1"/>
</dbReference>
<protein>
    <recommendedName>
        <fullName evidence="4">2-C-methyl-D-erythritol 4-phosphate cytidylyltransferase</fullName>
    </recommendedName>
</protein>
<sequence length="159" mass="17530">QQGWSKVSDVCTGGRRRQDSVAAGLKRLSNCGWAVIHDGARPLVTADLISCGLEAAKETGAAVAAVPITDTIKVAGDDRFVQQTLLRRNLWAVQTPQVFRFDIIAEAYRQTKGEATDDASLIEQLGYRVKIYMGSYDNIKITTPDDLALAEVLWQKYEQ</sequence>
<dbReference type="InterPro" id="IPR029044">
    <property type="entry name" value="Nucleotide-diphossugar_trans"/>
</dbReference>
<dbReference type="Gene3D" id="3.90.550.10">
    <property type="entry name" value="Spore Coat Polysaccharide Biosynthesis Protein SpsA, Chain A"/>
    <property type="match status" value="1"/>
</dbReference>
<dbReference type="PANTHER" id="PTHR32125:SF4">
    <property type="entry name" value="2-C-METHYL-D-ERYTHRITOL 4-PHOSPHATE CYTIDYLYLTRANSFERASE, CHLOROPLASTIC"/>
    <property type="match status" value="1"/>
</dbReference>
<keyword evidence="2" id="KW-0548">Nucleotidyltransferase</keyword>
<dbReference type="GO" id="GO:0050518">
    <property type="term" value="F:2-C-methyl-D-erythritol 4-phosphate cytidylyltransferase activity"/>
    <property type="evidence" value="ECO:0007669"/>
    <property type="project" value="TreeGrafter"/>
</dbReference>
<evidence type="ECO:0000313" key="3">
    <source>
        <dbReference type="EMBL" id="GAI71640.1"/>
    </source>
</evidence>
<dbReference type="InterPro" id="IPR034683">
    <property type="entry name" value="IspD/TarI"/>
</dbReference>
<comment type="caution">
    <text evidence="3">The sequence shown here is derived from an EMBL/GenBank/DDBJ whole genome shotgun (WGS) entry which is preliminary data.</text>
</comment>
<evidence type="ECO:0008006" key="4">
    <source>
        <dbReference type="Google" id="ProtNLM"/>
    </source>
</evidence>
<evidence type="ECO:0000256" key="2">
    <source>
        <dbReference type="ARBA" id="ARBA00022695"/>
    </source>
</evidence>
<accession>X1S886</accession>
<reference evidence="3" key="1">
    <citation type="journal article" date="2014" name="Front. Microbiol.">
        <title>High frequency of phylogenetically diverse reductive dehalogenase-homologous genes in deep subseafloor sedimentary metagenomes.</title>
        <authorList>
            <person name="Kawai M."/>
            <person name="Futagami T."/>
            <person name="Toyoda A."/>
            <person name="Takaki Y."/>
            <person name="Nishi S."/>
            <person name="Hori S."/>
            <person name="Arai W."/>
            <person name="Tsubouchi T."/>
            <person name="Morono Y."/>
            <person name="Uchiyama I."/>
            <person name="Ito T."/>
            <person name="Fujiyama A."/>
            <person name="Inagaki F."/>
            <person name="Takami H."/>
        </authorList>
    </citation>
    <scope>NUCLEOTIDE SEQUENCE</scope>
    <source>
        <strain evidence="3">Expedition CK06-06</strain>
    </source>
</reference>
<dbReference type="InterPro" id="IPR050088">
    <property type="entry name" value="IspD/TarI_cytidylyltransf_bact"/>
</dbReference>
<dbReference type="AlphaFoldDB" id="X1S886"/>
<keyword evidence="1" id="KW-0808">Transferase</keyword>
<dbReference type="Pfam" id="PF01128">
    <property type="entry name" value="IspD"/>
    <property type="match status" value="1"/>
</dbReference>
<dbReference type="CDD" id="cd02516">
    <property type="entry name" value="CDP-ME_synthetase"/>
    <property type="match status" value="1"/>
</dbReference>
<name>X1S886_9ZZZZ</name>
<evidence type="ECO:0000256" key="1">
    <source>
        <dbReference type="ARBA" id="ARBA00022679"/>
    </source>
</evidence>
<proteinExistence type="predicted"/>